<evidence type="ECO:0000313" key="26">
    <source>
        <dbReference type="Proteomes" id="UP001055200"/>
    </source>
</evidence>
<evidence type="ECO:0000256" key="20">
    <source>
        <dbReference type="ARBA" id="ARBA00047734"/>
    </source>
</evidence>
<keyword evidence="26" id="KW-1185">Reference proteome</keyword>
<evidence type="ECO:0000256" key="10">
    <source>
        <dbReference type="ARBA" id="ARBA00023098"/>
    </source>
</evidence>
<evidence type="ECO:0000256" key="19">
    <source>
        <dbReference type="ARBA" id="ARBA00047588"/>
    </source>
</evidence>
<evidence type="ECO:0000256" key="15">
    <source>
        <dbReference type="ARBA" id="ARBA00038456"/>
    </source>
</evidence>
<comment type="catalytic activity">
    <reaction evidence="22">
        <text>dodecanoyl-CoA + H2O = dodecanoate + CoA + H(+)</text>
        <dbReference type="Rhea" id="RHEA:30135"/>
        <dbReference type="ChEBI" id="CHEBI:15377"/>
        <dbReference type="ChEBI" id="CHEBI:15378"/>
        <dbReference type="ChEBI" id="CHEBI:18262"/>
        <dbReference type="ChEBI" id="CHEBI:57287"/>
        <dbReference type="ChEBI" id="CHEBI:57375"/>
    </reaction>
    <physiologicalReaction direction="left-to-right" evidence="22">
        <dbReference type="Rhea" id="RHEA:30136"/>
    </physiologicalReaction>
</comment>
<gene>
    <name evidence="25" type="ORF">MIU77_06740</name>
</gene>
<comment type="catalytic activity">
    <reaction evidence="19">
        <text>octanoyl-CoA + H2O = octanoate + CoA + H(+)</text>
        <dbReference type="Rhea" id="RHEA:30143"/>
        <dbReference type="ChEBI" id="CHEBI:15377"/>
        <dbReference type="ChEBI" id="CHEBI:15378"/>
        <dbReference type="ChEBI" id="CHEBI:25646"/>
        <dbReference type="ChEBI" id="CHEBI:57287"/>
        <dbReference type="ChEBI" id="CHEBI:57386"/>
    </reaction>
    <physiologicalReaction direction="left-to-right" evidence="19">
        <dbReference type="Rhea" id="RHEA:30144"/>
    </physiologicalReaction>
</comment>
<dbReference type="EC" id="3.1.2.2" evidence="16"/>
<evidence type="ECO:0000256" key="12">
    <source>
        <dbReference type="ARBA" id="ARBA00023273"/>
    </source>
</evidence>
<dbReference type="InterPro" id="IPR052365">
    <property type="entry name" value="THEM4/THEM5_acyl-CoA_thioest"/>
</dbReference>
<reference evidence="25" key="1">
    <citation type="submission" date="2022-08" db="EMBL/GenBank/DDBJ databases">
        <title>Complete genome sequence of 14 non-tuberculosis mycobacteria type-strains.</title>
        <authorList>
            <person name="Igarashi Y."/>
            <person name="Osugi A."/>
            <person name="Mitarai S."/>
        </authorList>
    </citation>
    <scope>NUCLEOTIDE SEQUENCE</scope>
    <source>
        <strain evidence="25">DSM 45575</strain>
    </source>
</reference>
<proteinExistence type="inferred from homology"/>
<keyword evidence="4" id="KW-1003">Cell membrane</keyword>
<evidence type="ECO:0000256" key="2">
    <source>
        <dbReference type="ARBA" id="ARBA00004496"/>
    </source>
</evidence>
<evidence type="ECO:0000256" key="16">
    <source>
        <dbReference type="ARBA" id="ARBA00038848"/>
    </source>
</evidence>
<keyword evidence="8" id="KW-0276">Fatty acid metabolism</keyword>
<evidence type="ECO:0000256" key="9">
    <source>
        <dbReference type="ARBA" id="ARBA00022946"/>
    </source>
</evidence>
<evidence type="ECO:0000256" key="23">
    <source>
        <dbReference type="ARBA" id="ARBA00048180"/>
    </source>
</evidence>
<evidence type="ECO:0000256" key="13">
    <source>
        <dbReference type="ARBA" id="ARBA00035852"/>
    </source>
</evidence>
<comment type="catalytic activity">
    <reaction evidence="23">
        <text>tetradecanoyl-CoA + H2O = tetradecanoate + CoA + H(+)</text>
        <dbReference type="Rhea" id="RHEA:40119"/>
        <dbReference type="ChEBI" id="CHEBI:15377"/>
        <dbReference type="ChEBI" id="CHEBI:15378"/>
        <dbReference type="ChEBI" id="CHEBI:30807"/>
        <dbReference type="ChEBI" id="CHEBI:57287"/>
        <dbReference type="ChEBI" id="CHEBI:57385"/>
    </reaction>
    <physiologicalReaction direction="left-to-right" evidence="23">
        <dbReference type="Rhea" id="RHEA:40120"/>
    </physiologicalReaction>
</comment>
<dbReference type="EMBL" id="CP092365">
    <property type="protein sequence ID" value="ULN53981.1"/>
    <property type="molecule type" value="Genomic_DNA"/>
</dbReference>
<keyword evidence="10" id="KW-0443">Lipid metabolism</keyword>
<dbReference type="InterPro" id="IPR029069">
    <property type="entry name" value="HotDog_dom_sf"/>
</dbReference>
<evidence type="ECO:0000256" key="5">
    <source>
        <dbReference type="ARBA" id="ARBA00022490"/>
    </source>
</evidence>
<keyword evidence="11" id="KW-0472">Membrane</keyword>
<dbReference type="RefSeq" id="WP_240172223.1">
    <property type="nucleotide sequence ID" value="NZ_CP092365.1"/>
</dbReference>
<comment type="subcellular location">
    <subcellularLocation>
        <location evidence="3">Cell projection</location>
        <location evidence="3">Ruffle membrane</location>
    </subcellularLocation>
    <subcellularLocation>
        <location evidence="2">Cytoplasm</location>
    </subcellularLocation>
    <subcellularLocation>
        <location evidence="1">Membrane</location>
        <topology evidence="1">Peripheral membrane protein</topology>
    </subcellularLocation>
</comment>
<evidence type="ECO:0000256" key="21">
    <source>
        <dbReference type="ARBA" id="ARBA00047969"/>
    </source>
</evidence>
<evidence type="ECO:0000256" key="6">
    <source>
        <dbReference type="ARBA" id="ARBA00022703"/>
    </source>
</evidence>
<keyword evidence="7" id="KW-0378">Hydrolase</keyword>
<organism evidence="25 26">
    <name type="scientific">Mycolicibacillus parakoreensis</name>
    <dbReference type="NCBI Taxonomy" id="1069221"/>
    <lineage>
        <taxon>Bacteria</taxon>
        <taxon>Bacillati</taxon>
        <taxon>Actinomycetota</taxon>
        <taxon>Actinomycetes</taxon>
        <taxon>Mycobacteriales</taxon>
        <taxon>Mycobacteriaceae</taxon>
        <taxon>Mycolicibacillus</taxon>
    </lineage>
</organism>
<evidence type="ECO:0000259" key="24">
    <source>
        <dbReference type="Pfam" id="PF03061"/>
    </source>
</evidence>
<dbReference type="CDD" id="cd03443">
    <property type="entry name" value="PaaI_thioesterase"/>
    <property type="match status" value="1"/>
</dbReference>
<comment type="catalytic activity">
    <reaction evidence="14">
        <text>(9Z)-octadecenoyl-CoA + H2O = (9Z)-octadecenoate + CoA + H(+)</text>
        <dbReference type="Rhea" id="RHEA:40139"/>
        <dbReference type="ChEBI" id="CHEBI:15377"/>
        <dbReference type="ChEBI" id="CHEBI:15378"/>
        <dbReference type="ChEBI" id="CHEBI:30823"/>
        <dbReference type="ChEBI" id="CHEBI:57287"/>
        <dbReference type="ChEBI" id="CHEBI:57387"/>
    </reaction>
    <physiologicalReaction direction="left-to-right" evidence="14">
        <dbReference type="Rhea" id="RHEA:40140"/>
    </physiologicalReaction>
</comment>
<comment type="catalytic activity">
    <reaction evidence="13">
        <text>(5Z,8Z,11Z,14Z)-eicosatetraenoyl-CoA + H2O = (5Z,8Z,11Z,14Z)-eicosatetraenoate + CoA + H(+)</text>
        <dbReference type="Rhea" id="RHEA:40151"/>
        <dbReference type="ChEBI" id="CHEBI:15377"/>
        <dbReference type="ChEBI" id="CHEBI:15378"/>
        <dbReference type="ChEBI" id="CHEBI:32395"/>
        <dbReference type="ChEBI" id="CHEBI:57287"/>
        <dbReference type="ChEBI" id="CHEBI:57368"/>
    </reaction>
    <physiologicalReaction direction="left-to-right" evidence="13">
        <dbReference type="Rhea" id="RHEA:40152"/>
    </physiologicalReaction>
</comment>
<evidence type="ECO:0000256" key="11">
    <source>
        <dbReference type="ARBA" id="ARBA00023136"/>
    </source>
</evidence>
<keyword evidence="6" id="KW-0053">Apoptosis</keyword>
<evidence type="ECO:0000256" key="4">
    <source>
        <dbReference type="ARBA" id="ARBA00022475"/>
    </source>
</evidence>
<name>A0ABY3U7M5_9MYCO</name>
<comment type="similarity">
    <text evidence="15">Belongs to the THEM4/THEM5 thioesterase family.</text>
</comment>
<evidence type="ECO:0000256" key="1">
    <source>
        <dbReference type="ARBA" id="ARBA00004170"/>
    </source>
</evidence>
<accession>A0ABY3U7M5</accession>
<keyword evidence="5" id="KW-0963">Cytoplasm</keyword>
<keyword evidence="12" id="KW-0966">Cell projection</keyword>
<dbReference type="PANTHER" id="PTHR12418">
    <property type="entry name" value="ACYL-COENZYME A THIOESTERASE THEM4"/>
    <property type="match status" value="1"/>
</dbReference>
<comment type="catalytic activity">
    <reaction evidence="20">
        <text>hexadecanoyl-CoA + H2O = hexadecanoate + CoA + H(+)</text>
        <dbReference type="Rhea" id="RHEA:16645"/>
        <dbReference type="ChEBI" id="CHEBI:7896"/>
        <dbReference type="ChEBI" id="CHEBI:15377"/>
        <dbReference type="ChEBI" id="CHEBI:15378"/>
        <dbReference type="ChEBI" id="CHEBI:57287"/>
        <dbReference type="ChEBI" id="CHEBI:57379"/>
        <dbReference type="EC" id="3.1.2.2"/>
    </reaction>
    <physiologicalReaction direction="left-to-right" evidence="20">
        <dbReference type="Rhea" id="RHEA:16646"/>
    </physiologicalReaction>
</comment>
<keyword evidence="9" id="KW-0809">Transit peptide</keyword>
<evidence type="ECO:0000256" key="18">
    <source>
        <dbReference type="ARBA" id="ARBA00043210"/>
    </source>
</evidence>
<dbReference type="InterPro" id="IPR006683">
    <property type="entry name" value="Thioestr_dom"/>
</dbReference>
<dbReference type="Gene3D" id="3.10.129.10">
    <property type="entry name" value="Hotdog Thioesterase"/>
    <property type="match status" value="1"/>
</dbReference>
<feature type="domain" description="Thioesterase" evidence="24">
    <location>
        <begin position="119"/>
        <end position="192"/>
    </location>
</feature>
<comment type="catalytic activity">
    <reaction evidence="21">
        <text>decanoyl-CoA + H2O = decanoate + CoA + H(+)</text>
        <dbReference type="Rhea" id="RHEA:40059"/>
        <dbReference type="ChEBI" id="CHEBI:15377"/>
        <dbReference type="ChEBI" id="CHEBI:15378"/>
        <dbReference type="ChEBI" id="CHEBI:27689"/>
        <dbReference type="ChEBI" id="CHEBI:57287"/>
        <dbReference type="ChEBI" id="CHEBI:61430"/>
    </reaction>
    <physiologicalReaction direction="left-to-right" evidence="21">
        <dbReference type="Rhea" id="RHEA:40060"/>
    </physiologicalReaction>
</comment>
<dbReference type="SUPFAM" id="SSF54637">
    <property type="entry name" value="Thioesterase/thiol ester dehydrase-isomerase"/>
    <property type="match status" value="1"/>
</dbReference>
<evidence type="ECO:0000256" key="17">
    <source>
        <dbReference type="ARBA" id="ARBA00040123"/>
    </source>
</evidence>
<evidence type="ECO:0000256" key="22">
    <source>
        <dbReference type="ARBA" id="ARBA00048074"/>
    </source>
</evidence>
<evidence type="ECO:0000256" key="14">
    <source>
        <dbReference type="ARBA" id="ARBA00037002"/>
    </source>
</evidence>
<evidence type="ECO:0000256" key="7">
    <source>
        <dbReference type="ARBA" id="ARBA00022801"/>
    </source>
</evidence>
<evidence type="ECO:0000313" key="25">
    <source>
        <dbReference type="EMBL" id="ULN53981.1"/>
    </source>
</evidence>
<dbReference type="Pfam" id="PF03061">
    <property type="entry name" value="4HBT"/>
    <property type="match status" value="1"/>
</dbReference>
<protein>
    <recommendedName>
        <fullName evidence="17">Acyl-coenzyme A thioesterase THEM4</fullName>
        <ecNumber evidence="16">3.1.2.2</ecNumber>
    </recommendedName>
    <alternativeName>
        <fullName evidence="18">Thioesterase superfamily member 4</fullName>
    </alternativeName>
</protein>
<sequence>MDFTFDAISADERAHAEAVYTPFTQAIRELIDAAVRTGVDGQTIAQAQHAVEAVTATLTVTEQAGTRTLRDAVTGRPIAWGNPVVGSRNAIAPPLDIQFTDGECWAEFDLGSAYEGPPGWVHGGMCALVLDHILGEAASDQLSKPFFTGTLTCKYLRGTPLGRLRAVARLERVDGVKAYAHGHISDADGVTVQADGVFIMPAWARGQP</sequence>
<evidence type="ECO:0000256" key="8">
    <source>
        <dbReference type="ARBA" id="ARBA00022832"/>
    </source>
</evidence>
<evidence type="ECO:0000256" key="3">
    <source>
        <dbReference type="ARBA" id="ARBA00004632"/>
    </source>
</evidence>
<dbReference type="Proteomes" id="UP001055200">
    <property type="component" value="Chromosome"/>
</dbReference>
<dbReference type="PANTHER" id="PTHR12418:SF19">
    <property type="entry name" value="ACYL-COENZYME A THIOESTERASE THEM4"/>
    <property type="match status" value="1"/>
</dbReference>